<name>A0A099YA35_LIMMU</name>
<reference evidence="1 2" key="1">
    <citation type="submission" date="2014-09" db="EMBL/GenBank/DDBJ databases">
        <title>Lactobacillus mucosae CRL573 Genome Sequencing.</title>
        <authorList>
            <person name="Bleckwedel J."/>
            <person name="Teran L.C."/>
            <person name="Bonacina J."/>
            <person name="Saavedra L."/>
            <person name="Mozzi F.B."/>
            <person name="Raya R.R."/>
        </authorList>
    </citation>
    <scope>NUCLEOTIDE SEQUENCE [LARGE SCALE GENOMIC DNA]</scope>
    <source>
        <strain evidence="1 2">CRL573</strain>
    </source>
</reference>
<proteinExistence type="predicted"/>
<accession>A0A099YA35</accession>
<dbReference type="AlphaFoldDB" id="A0A099YA35"/>
<dbReference type="InterPro" id="IPR006523">
    <property type="entry name" value="RinA"/>
</dbReference>
<gene>
    <name evidence="1" type="ORF">LX03_03270</name>
</gene>
<organism evidence="1 2">
    <name type="scientific">Limosilactobacillus mucosae</name>
    <name type="common">Lactobacillus mucosae</name>
    <dbReference type="NCBI Taxonomy" id="97478"/>
    <lineage>
        <taxon>Bacteria</taxon>
        <taxon>Bacillati</taxon>
        <taxon>Bacillota</taxon>
        <taxon>Bacilli</taxon>
        <taxon>Lactobacillales</taxon>
        <taxon>Lactobacillaceae</taxon>
        <taxon>Limosilactobacillus</taxon>
    </lineage>
</organism>
<evidence type="ECO:0000313" key="1">
    <source>
        <dbReference type="EMBL" id="KGL67154.1"/>
    </source>
</evidence>
<evidence type="ECO:0008006" key="3">
    <source>
        <dbReference type="Google" id="ProtNLM"/>
    </source>
</evidence>
<comment type="caution">
    <text evidence="1">The sequence shown here is derived from an EMBL/GenBank/DDBJ whole genome shotgun (WGS) entry which is preliminary data.</text>
</comment>
<dbReference type="EMBL" id="JROC01000027">
    <property type="protein sequence ID" value="KGL67154.1"/>
    <property type="molecule type" value="Genomic_DNA"/>
</dbReference>
<protein>
    <recommendedName>
        <fullName evidence="3">Transcriptional regulator</fullName>
    </recommendedName>
</protein>
<dbReference type="Proteomes" id="UP000030001">
    <property type="component" value="Unassembled WGS sequence"/>
</dbReference>
<dbReference type="NCBIfam" id="TIGR01636">
    <property type="entry name" value="phage_rinA"/>
    <property type="match status" value="1"/>
</dbReference>
<evidence type="ECO:0000313" key="2">
    <source>
        <dbReference type="Proteomes" id="UP000030001"/>
    </source>
</evidence>
<sequence>MKEHTKQLVIEILRDFQDIPQHIKDREEELRHPVVPRDENVGGGRAQYKQNDAIDRLIITIDEDERLHKLKEEYEVVDYCYRHADGYTQKIIYELYIKRYPSYTMQGLIENGIIPYSQKTAYKMRNKFLKEVAKRLGIDSL</sequence>